<reference evidence="4" key="1">
    <citation type="journal article" date="2020" name="J Insects Food Feed">
        <title>The yellow mealworm (Tenebrio molitor) genome: a resource for the emerging insects as food and feed industry.</title>
        <authorList>
            <person name="Eriksson T."/>
            <person name="Andere A."/>
            <person name="Kelstrup H."/>
            <person name="Emery V."/>
            <person name="Picard C."/>
        </authorList>
    </citation>
    <scope>NUCLEOTIDE SEQUENCE</scope>
    <source>
        <strain evidence="4">Stoneville</strain>
        <tissue evidence="4">Whole head</tissue>
    </source>
</reference>
<keyword evidence="1" id="KW-0175">Coiled coil</keyword>
<feature type="compositionally biased region" description="Low complexity" evidence="2">
    <location>
        <begin position="774"/>
        <end position="786"/>
    </location>
</feature>
<sequence length="963" mass="110174">MEIENKLDEDFVFYLGFVNSYLKHVRDKDIRFHCEQWLQKLCGEPCYGIEKKRGRNIYLSQLLLCMQTGTFGKEFQTPVNEVDVANALEVFQLAPEEEAIEPPAWLEDNDADVGALSRNAKKGRTYLATRTLPDGQGAFAYVAVSLEEEEPMWLGGGEGAFDRHMEQKYREEMPDYEMEKILARRKDPKEREKVVTFYKVLLTNIEDELDEKIQSAQNETINGLLEQLEQDMRDRGQFEPFENLGEKQKRIELLLVLHDRIQLRINKVMKREELLDEIEQGIVSKSIFETSVTAEDKFQLPAAMWEQVINKAPNRKNLEKLRDTYPMILVEKFLELLSNHKEEIAMRMHRRHENIAAQMKRELRREDEKGKNMVDGAQKGYDHSVEILKAVKNAYTKKVESERRNEEKTKIPQSEHSQLYDQMRAALFDTQKSVENEAARGRVLAAQIGEINEQTEMCSKVTEGNVRKIEETNMAIMKNIKKLNAAIDNIGKRIEQVQKTHNANFNGSDPKYGYEMSPGSSPTPHSKDCCSVDPFLNYKYTATGPVEFLRKICLVLYVPELLTNPNTQDDEEFVIRAKGGSGISREKFLLYQVRPTRRSSPVPQPMAFCIQPESVSDLEAKAKLFDTKKLIFSFNKRARKSSELYWVETQLRTIPVSEGEVNIFSPKASVRKTSTNEKKMLLEMITVSLGKEEKKIYDVKTMYHLRMQPELLMKHQKFGYVQKDCKIDSACIKCIEGQWTKDCNRVKNQPTALVRTVEDVSKKDSLHRIQRGNARSSSASASPKAKLNAKLRKTKPNTTLPGIPSWRSPVKTTMATPDGPIDASPIFSFPIFILFPPRQPNSPRWLRTTLSRDNTLPGIPSWRSPVKTTTATPHKLEGVHSPPEITPRQEVCRDREWTPLADLPVVPPGLRSVVADFMGKSAGSEGEMELTGVNDDLWQKPREGLRVISTIPVRWTGGRSSGR</sequence>
<evidence type="ECO:0000256" key="1">
    <source>
        <dbReference type="SAM" id="Coils"/>
    </source>
</evidence>
<evidence type="ECO:0000313" key="5">
    <source>
        <dbReference type="Proteomes" id="UP000719412"/>
    </source>
</evidence>
<evidence type="ECO:0000256" key="2">
    <source>
        <dbReference type="SAM" id="MobiDB-lite"/>
    </source>
</evidence>
<reference evidence="4" key="2">
    <citation type="submission" date="2021-08" db="EMBL/GenBank/DDBJ databases">
        <authorList>
            <person name="Eriksson T."/>
        </authorList>
    </citation>
    <scope>NUCLEOTIDE SEQUENCE</scope>
    <source>
        <strain evidence="4">Stoneville</strain>
        <tissue evidence="4">Whole head</tissue>
    </source>
</reference>
<gene>
    <name evidence="4" type="ORF">GEV33_006181</name>
</gene>
<accession>A0A8J6HD48</accession>
<proteinExistence type="predicted"/>
<dbReference type="Proteomes" id="UP000719412">
    <property type="component" value="Unassembled WGS sequence"/>
</dbReference>
<feature type="region of interest" description="Disordered" evidence="2">
    <location>
        <begin position="857"/>
        <end position="885"/>
    </location>
</feature>
<evidence type="ECO:0000259" key="3">
    <source>
        <dbReference type="Pfam" id="PF14846"/>
    </source>
</evidence>
<protein>
    <recommendedName>
        <fullName evidence="3">DUF4485 domain-containing protein</fullName>
    </recommendedName>
</protein>
<keyword evidence="5" id="KW-1185">Reference proteome</keyword>
<feature type="region of interest" description="Disordered" evidence="2">
    <location>
        <begin position="766"/>
        <end position="788"/>
    </location>
</feature>
<feature type="region of interest" description="Disordered" evidence="2">
    <location>
        <begin position="399"/>
        <end position="418"/>
    </location>
</feature>
<dbReference type="InterPro" id="IPR027831">
    <property type="entry name" value="DUF4485"/>
</dbReference>
<evidence type="ECO:0000313" key="4">
    <source>
        <dbReference type="EMBL" id="KAH0816610.1"/>
    </source>
</evidence>
<feature type="compositionally biased region" description="Basic and acidic residues" evidence="2">
    <location>
        <begin position="399"/>
        <end position="410"/>
    </location>
</feature>
<name>A0A8J6HD48_TENMO</name>
<dbReference type="Pfam" id="PF14846">
    <property type="entry name" value="DUF4485"/>
    <property type="match status" value="1"/>
</dbReference>
<organism evidence="4 5">
    <name type="scientific">Tenebrio molitor</name>
    <name type="common">Yellow mealworm beetle</name>
    <dbReference type="NCBI Taxonomy" id="7067"/>
    <lineage>
        <taxon>Eukaryota</taxon>
        <taxon>Metazoa</taxon>
        <taxon>Ecdysozoa</taxon>
        <taxon>Arthropoda</taxon>
        <taxon>Hexapoda</taxon>
        <taxon>Insecta</taxon>
        <taxon>Pterygota</taxon>
        <taxon>Neoptera</taxon>
        <taxon>Endopterygota</taxon>
        <taxon>Coleoptera</taxon>
        <taxon>Polyphaga</taxon>
        <taxon>Cucujiformia</taxon>
        <taxon>Tenebrionidae</taxon>
        <taxon>Tenebrio</taxon>
    </lineage>
</organism>
<dbReference type="AlphaFoldDB" id="A0A8J6HD48"/>
<dbReference type="EMBL" id="JABDTM020021238">
    <property type="protein sequence ID" value="KAH0816610.1"/>
    <property type="molecule type" value="Genomic_DNA"/>
</dbReference>
<feature type="domain" description="DUF4485" evidence="3">
    <location>
        <begin position="7"/>
        <end position="77"/>
    </location>
</feature>
<feature type="coiled-coil region" evidence="1">
    <location>
        <begin position="466"/>
        <end position="500"/>
    </location>
</feature>
<comment type="caution">
    <text evidence="4">The sequence shown here is derived from an EMBL/GenBank/DDBJ whole genome shotgun (WGS) entry which is preliminary data.</text>
</comment>